<accession>A0A9X2HZS8</accession>
<evidence type="ECO:0000313" key="2">
    <source>
        <dbReference type="Proteomes" id="UP001139319"/>
    </source>
</evidence>
<protein>
    <submittedName>
        <fullName evidence="1">Uncharacterized protein</fullName>
    </submittedName>
</protein>
<name>A0A9X2HZS8_9GAMM</name>
<keyword evidence="2" id="KW-1185">Reference proteome</keyword>
<gene>
    <name evidence="1" type="ORF">M6D89_15860</name>
</gene>
<dbReference type="Proteomes" id="UP001139319">
    <property type="component" value="Unassembled WGS sequence"/>
</dbReference>
<sequence>MTASATTQATTPRRFSGWWCLPVLLLLFTLGGQSQGAGASVVADALALDLLQVDIGHTPETLDEPDHELAFGGEPVPQDNYLSLSVGLYGGDFSASPSLAFSARAPPAKHIFSV</sequence>
<dbReference type="EMBL" id="JAMFTH010000007">
    <property type="protein sequence ID" value="MCP8900784.1"/>
    <property type="molecule type" value="Genomic_DNA"/>
</dbReference>
<organism evidence="1 2">
    <name type="scientific">Gilvimarinus xylanilyticus</name>
    <dbReference type="NCBI Taxonomy" id="2944139"/>
    <lineage>
        <taxon>Bacteria</taxon>
        <taxon>Pseudomonadati</taxon>
        <taxon>Pseudomonadota</taxon>
        <taxon>Gammaproteobacteria</taxon>
        <taxon>Cellvibrionales</taxon>
        <taxon>Cellvibrionaceae</taxon>
        <taxon>Gilvimarinus</taxon>
    </lineage>
</organism>
<reference evidence="1" key="2">
    <citation type="submission" date="2023-01" db="EMBL/GenBank/DDBJ databases">
        <title>Gilvimarinus xylanilyticus HB14 isolated from Caulerpa lentillifera aquaculture base in Hainan, China.</title>
        <authorList>
            <person name="Zhang Y.-J."/>
        </authorList>
    </citation>
    <scope>NUCLEOTIDE SEQUENCE</scope>
    <source>
        <strain evidence="1">HB14</strain>
    </source>
</reference>
<dbReference type="AlphaFoldDB" id="A0A9X2HZS8"/>
<proteinExistence type="predicted"/>
<evidence type="ECO:0000313" key="1">
    <source>
        <dbReference type="EMBL" id="MCP8900784.1"/>
    </source>
</evidence>
<dbReference type="RefSeq" id="WP_253969078.1">
    <property type="nucleotide sequence ID" value="NZ_JAMFTH010000007.1"/>
</dbReference>
<comment type="caution">
    <text evidence="1">The sequence shown here is derived from an EMBL/GenBank/DDBJ whole genome shotgun (WGS) entry which is preliminary data.</text>
</comment>
<reference evidence="1" key="1">
    <citation type="submission" date="2022-05" db="EMBL/GenBank/DDBJ databases">
        <authorList>
            <person name="Sun H.-N."/>
        </authorList>
    </citation>
    <scope>NUCLEOTIDE SEQUENCE</scope>
    <source>
        <strain evidence="1">HB14</strain>
    </source>
</reference>